<gene>
    <name evidence="2" type="ORF">Phou_062910</name>
</gene>
<organism evidence="2 3">
    <name type="scientific">Phytohabitans houttuyneae</name>
    <dbReference type="NCBI Taxonomy" id="1076126"/>
    <lineage>
        <taxon>Bacteria</taxon>
        <taxon>Bacillati</taxon>
        <taxon>Actinomycetota</taxon>
        <taxon>Actinomycetes</taxon>
        <taxon>Micromonosporales</taxon>
        <taxon>Micromonosporaceae</taxon>
    </lineage>
</organism>
<evidence type="ECO:0000256" key="1">
    <source>
        <dbReference type="SAM" id="MobiDB-lite"/>
    </source>
</evidence>
<dbReference type="RefSeq" id="WP_173062197.1">
    <property type="nucleotide sequence ID" value="NZ_BAABGO010000079.1"/>
</dbReference>
<evidence type="ECO:0000313" key="2">
    <source>
        <dbReference type="EMBL" id="GFJ82111.1"/>
    </source>
</evidence>
<evidence type="ECO:0000313" key="3">
    <source>
        <dbReference type="Proteomes" id="UP000482800"/>
    </source>
</evidence>
<reference evidence="2 3" key="2">
    <citation type="submission" date="2020-03" db="EMBL/GenBank/DDBJ databases">
        <authorList>
            <person name="Ichikawa N."/>
            <person name="Kimura A."/>
            <person name="Kitahashi Y."/>
            <person name="Uohara A."/>
        </authorList>
    </citation>
    <scope>NUCLEOTIDE SEQUENCE [LARGE SCALE GENOMIC DNA]</scope>
    <source>
        <strain evidence="2 3">NBRC 108639</strain>
    </source>
</reference>
<protein>
    <submittedName>
        <fullName evidence="2">Uncharacterized protein</fullName>
    </submittedName>
</protein>
<sequence>MPDSSSRQRLAQHLTLALHLSVHTVLNILAGARYMSRGDVGRARTRPVHRDLAAMLGYYVRAAVRHRACFPTDTDRRGRPNAHQRPLPRDLVDRRRHLATGLLRALGDSQQAVQSALTRHWSATGHGVPHRLLEHYLAHQLADRGPVGVDAYPWVCDVGGTWVATPRPVRHADAHERRLEAAPSPRPRQRRARIADLAVHRRD</sequence>
<accession>A0A6V8KI17</accession>
<feature type="region of interest" description="Disordered" evidence="1">
    <location>
        <begin position="174"/>
        <end position="203"/>
    </location>
</feature>
<dbReference type="Proteomes" id="UP000482800">
    <property type="component" value="Unassembled WGS sequence"/>
</dbReference>
<dbReference type="EMBL" id="BLPF01000002">
    <property type="protein sequence ID" value="GFJ82111.1"/>
    <property type="molecule type" value="Genomic_DNA"/>
</dbReference>
<keyword evidence="3" id="KW-1185">Reference proteome</keyword>
<dbReference type="AlphaFoldDB" id="A0A6V8KI17"/>
<proteinExistence type="predicted"/>
<name>A0A6V8KI17_9ACTN</name>
<comment type="caution">
    <text evidence="2">The sequence shown here is derived from an EMBL/GenBank/DDBJ whole genome shotgun (WGS) entry which is preliminary data.</text>
</comment>
<reference evidence="2 3" key="1">
    <citation type="submission" date="2020-03" db="EMBL/GenBank/DDBJ databases">
        <title>Whole genome shotgun sequence of Phytohabitans houttuyneae NBRC 108639.</title>
        <authorList>
            <person name="Komaki H."/>
            <person name="Tamura T."/>
        </authorList>
    </citation>
    <scope>NUCLEOTIDE SEQUENCE [LARGE SCALE GENOMIC DNA]</scope>
    <source>
        <strain evidence="2 3">NBRC 108639</strain>
    </source>
</reference>